<evidence type="ECO:0000313" key="14">
    <source>
        <dbReference type="Proteomes" id="UP000813461"/>
    </source>
</evidence>
<dbReference type="Proteomes" id="UP000813461">
    <property type="component" value="Unassembled WGS sequence"/>
</dbReference>
<evidence type="ECO:0000256" key="2">
    <source>
        <dbReference type="ARBA" id="ARBA00012251"/>
    </source>
</evidence>
<dbReference type="OrthoDB" id="1431934at2759"/>
<dbReference type="SMART" id="SM00647">
    <property type="entry name" value="IBR"/>
    <property type="match status" value="2"/>
</dbReference>
<evidence type="ECO:0000259" key="12">
    <source>
        <dbReference type="PROSITE" id="PS51873"/>
    </source>
</evidence>
<dbReference type="InterPro" id="IPR002867">
    <property type="entry name" value="IBR_dom"/>
</dbReference>
<dbReference type="GO" id="GO:0008270">
    <property type="term" value="F:zinc ion binding"/>
    <property type="evidence" value="ECO:0007669"/>
    <property type="project" value="UniProtKB-KW"/>
</dbReference>
<dbReference type="GO" id="GO:0016567">
    <property type="term" value="P:protein ubiquitination"/>
    <property type="evidence" value="ECO:0007669"/>
    <property type="project" value="InterPro"/>
</dbReference>
<comment type="catalytic activity">
    <reaction evidence="1">
        <text>[E2 ubiquitin-conjugating enzyme]-S-ubiquitinyl-L-cysteine + [acceptor protein]-L-lysine = [E2 ubiquitin-conjugating enzyme]-L-cysteine + [acceptor protein]-N(6)-ubiquitinyl-L-lysine.</text>
        <dbReference type="EC" id="2.3.2.31"/>
    </reaction>
</comment>
<dbReference type="PROSITE" id="PS51873">
    <property type="entry name" value="TRIAD"/>
    <property type="match status" value="1"/>
</dbReference>
<dbReference type="SUPFAM" id="SSF57850">
    <property type="entry name" value="RING/U-box"/>
    <property type="match status" value="3"/>
</dbReference>
<dbReference type="PROSITE" id="PS50089">
    <property type="entry name" value="ZF_RING_2"/>
    <property type="match status" value="1"/>
</dbReference>
<evidence type="ECO:0000256" key="7">
    <source>
        <dbReference type="ARBA" id="ARBA00022786"/>
    </source>
</evidence>
<keyword evidence="7" id="KW-0833">Ubl conjugation pathway</keyword>
<feature type="region of interest" description="Disordered" evidence="10">
    <location>
        <begin position="35"/>
        <end position="64"/>
    </location>
</feature>
<evidence type="ECO:0000313" key="13">
    <source>
        <dbReference type="EMBL" id="KAH7092323.1"/>
    </source>
</evidence>
<dbReference type="CDD" id="cd20336">
    <property type="entry name" value="Rcat_RBR"/>
    <property type="match status" value="1"/>
</dbReference>
<comment type="caution">
    <text evidence="13">The sequence shown here is derived from an EMBL/GenBank/DDBJ whole genome shotgun (WGS) entry which is preliminary data.</text>
</comment>
<dbReference type="Gene3D" id="1.20.120.1750">
    <property type="match status" value="1"/>
</dbReference>
<dbReference type="CDD" id="cd20335">
    <property type="entry name" value="BRcat_RBR"/>
    <property type="match status" value="1"/>
</dbReference>
<evidence type="ECO:0000256" key="5">
    <source>
        <dbReference type="ARBA" id="ARBA00022737"/>
    </source>
</evidence>
<evidence type="ECO:0000256" key="1">
    <source>
        <dbReference type="ARBA" id="ARBA00001798"/>
    </source>
</evidence>
<keyword evidence="8" id="KW-0862">Zinc</keyword>
<evidence type="ECO:0000256" key="3">
    <source>
        <dbReference type="ARBA" id="ARBA00022679"/>
    </source>
</evidence>
<feature type="compositionally biased region" description="Low complexity" evidence="10">
    <location>
        <begin position="49"/>
        <end position="64"/>
    </location>
</feature>
<dbReference type="InterPro" id="IPR031127">
    <property type="entry name" value="E3_UB_ligase_RBR"/>
</dbReference>
<dbReference type="Pfam" id="PF01485">
    <property type="entry name" value="IBR"/>
    <property type="match status" value="1"/>
</dbReference>
<name>A0A8K0RGQ5_9PLEO</name>
<evidence type="ECO:0000256" key="6">
    <source>
        <dbReference type="ARBA" id="ARBA00022771"/>
    </source>
</evidence>
<dbReference type="InterPro" id="IPR001841">
    <property type="entry name" value="Znf_RING"/>
</dbReference>
<evidence type="ECO:0000259" key="11">
    <source>
        <dbReference type="PROSITE" id="PS50089"/>
    </source>
</evidence>
<feature type="compositionally biased region" description="Polar residues" evidence="10">
    <location>
        <begin position="90"/>
        <end position="109"/>
    </location>
</feature>
<keyword evidence="14" id="KW-1185">Reference proteome</keyword>
<keyword evidence="3" id="KW-0808">Transferase</keyword>
<evidence type="ECO:0000256" key="9">
    <source>
        <dbReference type="PROSITE-ProRule" id="PRU00175"/>
    </source>
</evidence>
<feature type="domain" description="RING-type" evidence="11">
    <location>
        <begin position="112"/>
        <end position="160"/>
    </location>
</feature>
<feature type="domain" description="RING-type" evidence="12">
    <location>
        <begin position="108"/>
        <end position="328"/>
    </location>
</feature>
<dbReference type="InterPro" id="IPR013083">
    <property type="entry name" value="Znf_RING/FYVE/PHD"/>
</dbReference>
<accession>A0A8K0RGQ5</accession>
<keyword evidence="5" id="KW-0677">Repeat</keyword>
<protein>
    <recommendedName>
        <fullName evidence="2">RBR-type E3 ubiquitin transferase</fullName>
        <ecNumber evidence="2">2.3.2.31</ecNumber>
    </recommendedName>
</protein>
<feature type="region of interest" description="Disordered" evidence="10">
    <location>
        <begin position="82"/>
        <end position="109"/>
    </location>
</feature>
<sequence length="378" mass="42104">MNTCKTCRQPLQRGPDTQRSGVFWVNCHRCREKSRIAKRPKQGRHSAHRSSTSATPSTPAASRAQASYADILHDLFPPYPARQSGRAFPASNTFKSTPSQPTNNTHNSGPECSVCGDTFPSTHYPRIPQCTHDPRVCRECLSDWLTSQVGNTSWDRIVCPSEGCSVIITHDQMKDFASQETYTRYDDLSTRSVLSAIPNFRHCLRSGCASGQIHDSGVEGNIFRCVACAFLVCTTHDEAFHAGETCDEYDSRKTAEHKVADDASAERIAGTTKVCPGIGCGVRIEKNLGCDHMTCRRCNHEFCWQCLAPYRGPRGIYTVNNSMHEEGCMYWRAAPGAAAAAQPGRERVVISLSPDPEPEEEVDWYLTDRLFDRERAPY</sequence>
<dbReference type="EC" id="2.3.2.31" evidence="2"/>
<gene>
    <name evidence="13" type="ORF">FB567DRAFT_235987</name>
</gene>
<evidence type="ECO:0000256" key="4">
    <source>
        <dbReference type="ARBA" id="ARBA00022723"/>
    </source>
</evidence>
<evidence type="ECO:0000256" key="10">
    <source>
        <dbReference type="SAM" id="MobiDB-lite"/>
    </source>
</evidence>
<dbReference type="AlphaFoldDB" id="A0A8K0RGQ5"/>
<feature type="compositionally biased region" description="Basic residues" evidence="10">
    <location>
        <begin position="35"/>
        <end position="48"/>
    </location>
</feature>
<keyword evidence="4" id="KW-0479">Metal-binding</keyword>
<dbReference type="GO" id="GO:0061630">
    <property type="term" value="F:ubiquitin protein ligase activity"/>
    <property type="evidence" value="ECO:0007669"/>
    <property type="project" value="UniProtKB-EC"/>
</dbReference>
<keyword evidence="6 9" id="KW-0863">Zinc-finger</keyword>
<dbReference type="PANTHER" id="PTHR11685">
    <property type="entry name" value="RBR FAMILY RING FINGER AND IBR DOMAIN-CONTAINING"/>
    <property type="match status" value="1"/>
</dbReference>
<dbReference type="Gene3D" id="3.30.40.10">
    <property type="entry name" value="Zinc/RING finger domain, C3HC4 (zinc finger)"/>
    <property type="match status" value="1"/>
</dbReference>
<organism evidence="13 14">
    <name type="scientific">Paraphoma chrysanthemicola</name>
    <dbReference type="NCBI Taxonomy" id="798071"/>
    <lineage>
        <taxon>Eukaryota</taxon>
        <taxon>Fungi</taxon>
        <taxon>Dikarya</taxon>
        <taxon>Ascomycota</taxon>
        <taxon>Pezizomycotina</taxon>
        <taxon>Dothideomycetes</taxon>
        <taxon>Pleosporomycetidae</taxon>
        <taxon>Pleosporales</taxon>
        <taxon>Pleosporineae</taxon>
        <taxon>Phaeosphaeriaceae</taxon>
        <taxon>Paraphoma</taxon>
    </lineage>
</organism>
<dbReference type="EMBL" id="JAGMVJ010000003">
    <property type="protein sequence ID" value="KAH7092323.1"/>
    <property type="molecule type" value="Genomic_DNA"/>
</dbReference>
<proteinExistence type="predicted"/>
<reference evidence="13" key="1">
    <citation type="journal article" date="2021" name="Nat. Commun.">
        <title>Genetic determinants of endophytism in the Arabidopsis root mycobiome.</title>
        <authorList>
            <person name="Mesny F."/>
            <person name="Miyauchi S."/>
            <person name="Thiergart T."/>
            <person name="Pickel B."/>
            <person name="Atanasova L."/>
            <person name="Karlsson M."/>
            <person name="Huettel B."/>
            <person name="Barry K.W."/>
            <person name="Haridas S."/>
            <person name="Chen C."/>
            <person name="Bauer D."/>
            <person name="Andreopoulos W."/>
            <person name="Pangilinan J."/>
            <person name="LaButti K."/>
            <person name="Riley R."/>
            <person name="Lipzen A."/>
            <person name="Clum A."/>
            <person name="Drula E."/>
            <person name="Henrissat B."/>
            <person name="Kohler A."/>
            <person name="Grigoriev I.V."/>
            <person name="Martin F.M."/>
            <person name="Hacquard S."/>
        </authorList>
    </citation>
    <scope>NUCLEOTIDE SEQUENCE</scope>
    <source>
        <strain evidence="13">MPI-SDFR-AT-0120</strain>
    </source>
</reference>
<dbReference type="Pfam" id="PF22191">
    <property type="entry name" value="IBR_1"/>
    <property type="match status" value="1"/>
</dbReference>
<dbReference type="InterPro" id="IPR044066">
    <property type="entry name" value="TRIAD_supradom"/>
</dbReference>
<evidence type="ECO:0000256" key="8">
    <source>
        <dbReference type="ARBA" id="ARBA00022833"/>
    </source>
</evidence>